<dbReference type="Pfam" id="PF00096">
    <property type="entry name" value="zf-C2H2"/>
    <property type="match status" value="4"/>
</dbReference>
<dbReference type="InterPro" id="IPR036236">
    <property type="entry name" value="Znf_C2H2_sf"/>
</dbReference>
<keyword evidence="1" id="KW-0479">Metal-binding</keyword>
<organism evidence="8 9">
    <name type="scientific">Callosobruchus maculatus</name>
    <name type="common">Southern cowpea weevil</name>
    <name type="synonym">Pulse bruchid</name>
    <dbReference type="NCBI Taxonomy" id="64391"/>
    <lineage>
        <taxon>Eukaryota</taxon>
        <taxon>Metazoa</taxon>
        <taxon>Ecdysozoa</taxon>
        <taxon>Arthropoda</taxon>
        <taxon>Hexapoda</taxon>
        <taxon>Insecta</taxon>
        <taxon>Pterygota</taxon>
        <taxon>Neoptera</taxon>
        <taxon>Endopterygota</taxon>
        <taxon>Coleoptera</taxon>
        <taxon>Polyphaga</taxon>
        <taxon>Cucujiformia</taxon>
        <taxon>Chrysomeloidea</taxon>
        <taxon>Chrysomelidae</taxon>
        <taxon>Bruchinae</taxon>
        <taxon>Bruchini</taxon>
        <taxon>Callosobruchus</taxon>
    </lineage>
</organism>
<evidence type="ECO:0000256" key="3">
    <source>
        <dbReference type="ARBA" id="ARBA00022771"/>
    </source>
</evidence>
<protein>
    <recommendedName>
        <fullName evidence="7">C2H2-type domain-containing protein</fullName>
    </recommendedName>
</protein>
<feature type="domain" description="C2H2-type" evidence="7">
    <location>
        <begin position="285"/>
        <end position="315"/>
    </location>
</feature>
<feature type="compositionally biased region" description="Polar residues" evidence="6">
    <location>
        <begin position="43"/>
        <end position="70"/>
    </location>
</feature>
<dbReference type="Proteomes" id="UP000410492">
    <property type="component" value="Unassembled WGS sequence"/>
</dbReference>
<feature type="domain" description="C2H2-type" evidence="7">
    <location>
        <begin position="256"/>
        <end position="284"/>
    </location>
</feature>
<evidence type="ECO:0000313" key="8">
    <source>
        <dbReference type="EMBL" id="VEN60903.1"/>
    </source>
</evidence>
<evidence type="ECO:0000256" key="4">
    <source>
        <dbReference type="ARBA" id="ARBA00022833"/>
    </source>
</evidence>
<dbReference type="Gene3D" id="3.30.160.60">
    <property type="entry name" value="Classic Zinc Finger"/>
    <property type="match status" value="3"/>
</dbReference>
<feature type="domain" description="C2H2-type" evidence="7">
    <location>
        <begin position="197"/>
        <end position="224"/>
    </location>
</feature>
<reference evidence="8 9" key="1">
    <citation type="submission" date="2019-01" db="EMBL/GenBank/DDBJ databases">
        <authorList>
            <person name="Sayadi A."/>
        </authorList>
    </citation>
    <scope>NUCLEOTIDE SEQUENCE [LARGE SCALE GENOMIC DNA]</scope>
</reference>
<dbReference type="SMART" id="SM00355">
    <property type="entry name" value="ZnF_C2H2"/>
    <property type="match status" value="5"/>
</dbReference>
<dbReference type="GO" id="GO:0008270">
    <property type="term" value="F:zinc ion binding"/>
    <property type="evidence" value="ECO:0007669"/>
    <property type="project" value="UniProtKB-KW"/>
</dbReference>
<dbReference type="PROSITE" id="PS50157">
    <property type="entry name" value="ZINC_FINGER_C2H2_2"/>
    <property type="match status" value="5"/>
</dbReference>
<name>A0A653DL31_CALMS</name>
<feature type="compositionally biased region" description="Basic and acidic residues" evidence="6">
    <location>
        <begin position="75"/>
        <end position="93"/>
    </location>
</feature>
<accession>A0A653DL31</accession>
<evidence type="ECO:0000259" key="7">
    <source>
        <dbReference type="PROSITE" id="PS50157"/>
    </source>
</evidence>
<feature type="domain" description="C2H2-type" evidence="7">
    <location>
        <begin position="226"/>
        <end position="254"/>
    </location>
</feature>
<dbReference type="InterPro" id="IPR013087">
    <property type="entry name" value="Znf_C2H2_type"/>
</dbReference>
<proteinExistence type="predicted"/>
<evidence type="ECO:0000256" key="1">
    <source>
        <dbReference type="ARBA" id="ARBA00022723"/>
    </source>
</evidence>
<feature type="domain" description="C2H2-type" evidence="7">
    <location>
        <begin position="150"/>
        <end position="170"/>
    </location>
</feature>
<feature type="compositionally biased region" description="Polar residues" evidence="6">
    <location>
        <begin position="95"/>
        <end position="115"/>
    </location>
</feature>
<dbReference type="PANTHER" id="PTHR24409">
    <property type="entry name" value="ZINC FINGER PROTEIN 142"/>
    <property type="match status" value="1"/>
</dbReference>
<feature type="region of interest" description="Disordered" evidence="6">
    <location>
        <begin position="1"/>
        <end position="121"/>
    </location>
</feature>
<evidence type="ECO:0000256" key="6">
    <source>
        <dbReference type="SAM" id="MobiDB-lite"/>
    </source>
</evidence>
<keyword evidence="9" id="KW-1185">Reference proteome</keyword>
<keyword evidence="4" id="KW-0862">Zinc</keyword>
<dbReference type="PROSITE" id="PS00028">
    <property type="entry name" value="ZINC_FINGER_C2H2_1"/>
    <property type="match status" value="2"/>
</dbReference>
<keyword evidence="2" id="KW-0677">Repeat</keyword>
<keyword evidence="3 5" id="KW-0863">Zinc-finger</keyword>
<feature type="compositionally biased region" description="Basic and acidic residues" evidence="6">
    <location>
        <begin position="16"/>
        <end position="26"/>
    </location>
</feature>
<sequence>MLSRVREILSPACSRKKPDGISKVKDQSSTQVQPEKRFRLVTSKAQPLKTSENQLKSCTKASDSGSQTTKIFRAPTRDESAHESLSRPEKETVFSDLNSLSRFQGSKPQSSSTPETDSRKVDQLQHMTWPRAGVSFARAGGIQVTNAKVFKCSYCGKCFSFAYSLKTHEKFLCEMIIAFPTVKTEFATEQEQTLRLIACPNCKKTYRHMHTFRRHYKYECGKQPQFACRYCPKAYTQKSSLKMHHSSTHCANDKHYRCDHCEKAYKNTKQLRSHFREQHMGGNCHICMKCGKIFKRNYHLKRHDAKCRLGRSEKRKLKKEEKTEKGNITGYVDVEVVETS</sequence>
<dbReference type="OrthoDB" id="6771376at2759"/>
<evidence type="ECO:0000313" key="9">
    <source>
        <dbReference type="Proteomes" id="UP000410492"/>
    </source>
</evidence>
<dbReference type="EMBL" id="CAACVG010012823">
    <property type="protein sequence ID" value="VEN60903.1"/>
    <property type="molecule type" value="Genomic_DNA"/>
</dbReference>
<gene>
    <name evidence="8" type="ORF">CALMAC_LOCUS18451</name>
</gene>
<evidence type="ECO:0000256" key="2">
    <source>
        <dbReference type="ARBA" id="ARBA00022737"/>
    </source>
</evidence>
<dbReference type="SUPFAM" id="SSF57667">
    <property type="entry name" value="beta-beta-alpha zinc fingers"/>
    <property type="match status" value="3"/>
</dbReference>
<evidence type="ECO:0000256" key="5">
    <source>
        <dbReference type="PROSITE-ProRule" id="PRU00042"/>
    </source>
</evidence>
<dbReference type="AlphaFoldDB" id="A0A653DL31"/>